<feature type="domain" description="DUF5753" evidence="1">
    <location>
        <begin position="4"/>
        <end position="113"/>
    </location>
</feature>
<dbReference type="InterPro" id="IPR043917">
    <property type="entry name" value="DUF5753"/>
</dbReference>
<organism evidence="2 3">
    <name type="scientific">Pseudonocardia ammonioxydans</name>
    <dbReference type="NCBI Taxonomy" id="260086"/>
    <lineage>
        <taxon>Bacteria</taxon>
        <taxon>Bacillati</taxon>
        <taxon>Actinomycetota</taxon>
        <taxon>Actinomycetes</taxon>
        <taxon>Pseudonocardiales</taxon>
        <taxon>Pseudonocardiaceae</taxon>
        <taxon>Pseudonocardia</taxon>
    </lineage>
</organism>
<dbReference type="EMBL" id="FOUY01000051">
    <property type="protein sequence ID" value="SFO39740.1"/>
    <property type="molecule type" value="Genomic_DNA"/>
</dbReference>
<reference evidence="2 3" key="1">
    <citation type="submission" date="2016-10" db="EMBL/GenBank/DDBJ databases">
        <authorList>
            <person name="de Groot N.N."/>
        </authorList>
    </citation>
    <scope>NUCLEOTIDE SEQUENCE [LARGE SCALE GENOMIC DNA]</scope>
    <source>
        <strain evidence="2 3">CGMCC 4.1877</strain>
    </source>
</reference>
<dbReference type="AlphaFoldDB" id="A0A1I5GV39"/>
<accession>A0A1I5GV39</accession>
<protein>
    <recommendedName>
        <fullName evidence="1">DUF5753 domain-containing protein</fullName>
    </recommendedName>
</protein>
<gene>
    <name evidence="2" type="ORF">SAMN05216207_105118</name>
</gene>
<sequence>MLADTDRHYRLVQTEGSLRVQLGSSALMVEQLEALRSITEVPHVDLRILPMSRPVSEPLTAGGFHIYDDVVVLGLEVGAADIDDPEDVDYFRRLFTQYHEPALRGREAANLLDGMASQYRSM</sequence>
<dbReference type="Proteomes" id="UP000199614">
    <property type="component" value="Unassembled WGS sequence"/>
</dbReference>
<evidence type="ECO:0000313" key="3">
    <source>
        <dbReference type="Proteomes" id="UP000199614"/>
    </source>
</evidence>
<dbReference type="Pfam" id="PF19054">
    <property type="entry name" value="DUF5753"/>
    <property type="match status" value="1"/>
</dbReference>
<proteinExistence type="predicted"/>
<keyword evidence="3" id="KW-1185">Reference proteome</keyword>
<evidence type="ECO:0000259" key="1">
    <source>
        <dbReference type="Pfam" id="PF19054"/>
    </source>
</evidence>
<dbReference type="STRING" id="260086.SAMN05216207_105118"/>
<evidence type="ECO:0000313" key="2">
    <source>
        <dbReference type="EMBL" id="SFO39740.1"/>
    </source>
</evidence>
<name>A0A1I5GV39_PSUAM</name>